<dbReference type="EMBL" id="FWWZ01000001">
    <property type="protein sequence ID" value="SMC09513.1"/>
    <property type="molecule type" value="Genomic_DNA"/>
</dbReference>
<dbReference type="Pfam" id="PF01909">
    <property type="entry name" value="NTP_transf_2"/>
    <property type="match status" value="1"/>
</dbReference>
<gene>
    <name evidence="2" type="ORF">SAMN05660197_1327</name>
</gene>
<dbReference type="Proteomes" id="UP000192602">
    <property type="component" value="Unassembled WGS sequence"/>
</dbReference>
<dbReference type="STRING" id="1069081.SAMN05660197_1327"/>
<dbReference type="CDD" id="cd05403">
    <property type="entry name" value="NT_KNTase_like"/>
    <property type="match status" value="1"/>
</dbReference>
<reference evidence="3" key="1">
    <citation type="submission" date="2017-04" db="EMBL/GenBank/DDBJ databases">
        <authorList>
            <person name="Varghese N."/>
            <person name="Submissions S."/>
        </authorList>
    </citation>
    <scope>NUCLEOTIDE SEQUENCE [LARGE SCALE GENOMIC DNA]</scope>
    <source>
        <strain evidence="3">DSM 16512</strain>
    </source>
</reference>
<keyword evidence="2" id="KW-0808">Transferase</keyword>
<sequence>MRLSEKEIKVLKEKLYSISPNAKIYLFGSRTDDSKRGGDIDLLIVGENITRKDLRALRVEFYKHFGEQKIDIVLDNKRNKNAFIELIRKQAVEL</sequence>
<dbReference type="InterPro" id="IPR043519">
    <property type="entry name" value="NT_sf"/>
</dbReference>
<dbReference type="GO" id="GO:0016740">
    <property type="term" value="F:transferase activity"/>
    <property type="evidence" value="ECO:0007669"/>
    <property type="project" value="UniProtKB-KW"/>
</dbReference>
<dbReference type="InterPro" id="IPR002934">
    <property type="entry name" value="Polymerase_NTP_transf_dom"/>
</dbReference>
<organism evidence="2 3">
    <name type="scientific">Nitratiruptor tergarcus DSM 16512</name>
    <dbReference type="NCBI Taxonomy" id="1069081"/>
    <lineage>
        <taxon>Bacteria</taxon>
        <taxon>Pseudomonadati</taxon>
        <taxon>Campylobacterota</taxon>
        <taxon>Epsilonproteobacteria</taxon>
        <taxon>Nautiliales</taxon>
        <taxon>Nitratiruptoraceae</taxon>
        <taxon>Nitratiruptor</taxon>
    </lineage>
</organism>
<dbReference type="RefSeq" id="WP_084275738.1">
    <property type="nucleotide sequence ID" value="NZ_AP026671.1"/>
</dbReference>
<keyword evidence="3" id="KW-1185">Reference proteome</keyword>
<feature type="domain" description="Polymerase nucleotidyl transferase" evidence="1">
    <location>
        <begin position="9"/>
        <end position="77"/>
    </location>
</feature>
<name>A0A1W1WUW5_9BACT</name>
<accession>A0A1W1WUW5</accession>
<dbReference type="OrthoDB" id="14556at2"/>
<dbReference type="Gene3D" id="3.30.460.10">
    <property type="entry name" value="Beta Polymerase, domain 2"/>
    <property type="match status" value="1"/>
</dbReference>
<evidence type="ECO:0000259" key="1">
    <source>
        <dbReference type="Pfam" id="PF01909"/>
    </source>
</evidence>
<protein>
    <submittedName>
        <fullName evidence="2">Nucleotidyltransferase domain-containing protein</fullName>
    </submittedName>
</protein>
<proteinExistence type="predicted"/>
<evidence type="ECO:0000313" key="2">
    <source>
        <dbReference type="EMBL" id="SMC09513.1"/>
    </source>
</evidence>
<dbReference type="AlphaFoldDB" id="A0A1W1WUW5"/>
<dbReference type="SUPFAM" id="SSF81301">
    <property type="entry name" value="Nucleotidyltransferase"/>
    <property type="match status" value="1"/>
</dbReference>
<evidence type="ECO:0000313" key="3">
    <source>
        <dbReference type="Proteomes" id="UP000192602"/>
    </source>
</evidence>